<reference evidence="1" key="1">
    <citation type="journal article" date="2014" name="Front. Microbiol.">
        <title>High frequency of phylogenetically diverse reductive dehalogenase-homologous genes in deep subseafloor sedimentary metagenomes.</title>
        <authorList>
            <person name="Kawai M."/>
            <person name="Futagami T."/>
            <person name="Toyoda A."/>
            <person name="Takaki Y."/>
            <person name="Nishi S."/>
            <person name="Hori S."/>
            <person name="Arai W."/>
            <person name="Tsubouchi T."/>
            <person name="Morono Y."/>
            <person name="Uchiyama I."/>
            <person name="Ito T."/>
            <person name="Fujiyama A."/>
            <person name="Inagaki F."/>
            <person name="Takami H."/>
        </authorList>
    </citation>
    <scope>NUCLEOTIDE SEQUENCE</scope>
    <source>
        <strain evidence="1">Expedition CK06-06</strain>
    </source>
</reference>
<evidence type="ECO:0000313" key="1">
    <source>
        <dbReference type="EMBL" id="GAI04736.1"/>
    </source>
</evidence>
<sequence length="41" mass="4919">MQIQDRKLKEEIAKIEAESAMRIKQIQNSGNRKNRDSAYYY</sequence>
<dbReference type="EMBL" id="BARV01005885">
    <property type="protein sequence ID" value="GAI04736.1"/>
    <property type="molecule type" value="Genomic_DNA"/>
</dbReference>
<comment type="caution">
    <text evidence="1">The sequence shown here is derived from an EMBL/GenBank/DDBJ whole genome shotgun (WGS) entry which is preliminary data.</text>
</comment>
<dbReference type="AlphaFoldDB" id="X1LFV0"/>
<proteinExistence type="predicted"/>
<organism evidence="1">
    <name type="scientific">marine sediment metagenome</name>
    <dbReference type="NCBI Taxonomy" id="412755"/>
    <lineage>
        <taxon>unclassified sequences</taxon>
        <taxon>metagenomes</taxon>
        <taxon>ecological metagenomes</taxon>
    </lineage>
</organism>
<protein>
    <submittedName>
        <fullName evidence="1">Uncharacterized protein</fullName>
    </submittedName>
</protein>
<gene>
    <name evidence="1" type="ORF">S06H3_11972</name>
</gene>
<accession>X1LFV0</accession>
<name>X1LFV0_9ZZZZ</name>